<evidence type="ECO:0000259" key="3">
    <source>
        <dbReference type="Pfam" id="PF09937"/>
    </source>
</evidence>
<sequence length="881" mass="92839">MKIVKPLTLGVLHRPYAIGARQRFAVTALGFFRLGADNPRFLPENLQWPLALPALPPLQPLDEAWPKPRAEVLLGGAAFAPAGIPVARMAVRLACAGVDKTLAVLGERDWYYGLVPWFNIGEPAPFARMPLGWERAFGGPDHPGNPLGRGYRPNPVAGFIGQNRGAMPNLEYPGQPVRGHGRRLEPAGFGPLDVRWAPRSKQTGTYKARWLEREAPGLASDIDPEFFMRAPLDQRLPAYLQGGEAYRLEGLHPGQAVIEGGLPSLTVRAFVQRVGQEPGQAEEVPLACDTVWFFPEHLLGLMVWHGDVANADADGLDIAAVMVGYEAAHDRRALEHYRQVLALRTDLATAALHALDESQLAASYTPTVAAQHAVQDAAERAADQARRQAVLDEMDAEFWAESGLPRPADHQPPRAPEPVLPSPSKRQLADSDFDLVALERAARSLAAQAEAMHAELAAAQTELPPAPAPDPLAEREAVYARASMPAADLVRDREPPVDADSAALAGALEAAIAAGAPLSPEQVAQARAAQAGVAAQRRAARRAAPQPTVAPLPPESSAWLGGLVREWLRGGAVLAGRDLAGIDLSGADLSGADLREVLFEHAHLSGTDFRGADLRGAVFTAATLEGADFSGARLDGANFSASRGGAVFRQASLRQVTALQAVWHGADLTGATLQGCIAAGIDLSGARLDGAVVADALLTQAKAEGSRWRGAQLNKAVLLQAQLAGADFAGASLVKVVLLDAVLAGSAWQGATLDGCALGGKADWQGARLGGINAARCGWHGANLAGADFTGARVIGCELGECDLADATLADAVFARSLLMRARLARANALRADFFQALLRGADLRGADLRGANLVQADCSGALVEGARFDGVRLEANRRVA</sequence>
<dbReference type="InterPro" id="IPR001646">
    <property type="entry name" value="5peptide_repeat"/>
</dbReference>
<evidence type="ECO:0000313" key="4">
    <source>
        <dbReference type="EMBL" id="UXY17245.1"/>
    </source>
</evidence>
<protein>
    <submittedName>
        <fullName evidence="4">DUF2169 domain-containing protein</fullName>
    </submittedName>
</protein>
<accession>A0ABY6DS92</accession>
<dbReference type="Pfam" id="PF09937">
    <property type="entry name" value="DUF2169"/>
    <property type="match status" value="1"/>
</dbReference>
<dbReference type="RefSeq" id="WP_263126676.1">
    <property type="nucleotide sequence ID" value="NZ_CP106753.1"/>
</dbReference>
<dbReference type="SUPFAM" id="SSF141571">
    <property type="entry name" value="Pentapeptide repeat-like"/>
    <property type="match status" value="3"/>
</dbReference>
<proteinExistence type="predicted"/>
<dbReference type="PANTHER" id="PTHR14136:SF17">
    <property type="entry name" value="BTB_POZ DOMAIN-CONTAINING PROTEIN KCTD9"/>
    <property type="match status" value="1"/>
</dbReference>
<organism evidence="4 5">
    <name type="scientific">Chitiniphilus purpureus</name>
    <dbReference type="NCBI Taxonomy" id="2981137"/>
    <lineage>
        <taxon>Bacteria</taxon>
        <taxon>Pseudomonadati</taxon>
        <taxon>Pseudomonadota</taxon>
        <taxon>Betaproteobacteria</taxon>
        <taxon>Neisseriales</taxon>
        <taxon>Chitinibacteraceae</taxon>
        <taxon>Chitiniphilus</taxon>
    </lineage>
</organism>
<dbReference type="InterPro" id="IPR051082">
    <property type="entry name" value="Pentapeptide-BTB/POZ_domain"/>
</dbReference>
<keyword evidence="1" id="KW-0175">Coiled coil</keyword>
<dbReference type="Pfam" id="PF00805">
    <property type="entry name" value="Pentapeptide"/>
    <property type="match status" value="5"/>
</dbReference>
<feature type="domain" description="DUF2169" evidence="3">
    <location>
        <begin position="21"/>
        <end position="305"/>
    </location>
</feature>
<name>A0ABY6DS92_9NEIS</name>
<evidence type="ECO:0000256" key="2">
    <source>
        <dbReference type="SAM" id="MobiDB-lite"/>
    </source>
</evidence>
<dbReference type="EMBL" id="CP106753">
    <property type="protein sequence ID" value="UXY17245.1"/>
    <property type="molecule type" value="Genomic_DNA"/>
</dbReference>
<feature type="coiled-coil region" evidence="1">
    <location>
        <begin position="435"/>
        <end position="462"/>
    </location>
</feature>
<dbReference type="Proteomes" id="UP001061302">
    <property type="component" value="Chromosome"/>
</dbReference>
<keyword evidence="5" id="KW-1185">Reference proteome</keyword>
<gene>
    <name evidence="4" type="ORF">N8I74_09625</name>
</gene>
<dbReference type="InterPro" id="IPR018683">
    <property type="entry name" value="DUF2169"/>
</dbReference>
<dbReference type="Gene3D" id="2.160.20.80">
    <property type="entry name" value="E3 ubiquitin-protein ligase SopA"/>
    <property type="match status" value="3"/>
</dbReference>
<feature type="region of interest" description="Disordered" evidence="2">
    <location>
        <begin position="403"/>
        <end position="426"/>
    </location>
</feature>
<evidence type="ECO:0000256" key="1">
    <source>
        <dbReference type="SAM" id="Coils"/>
    </source>
</evidence>
<dbReference type="PANTHER" id="PTHR14136">
    <property type="entry name" value="BTB_POZ DOMAIN-CONTAINING PROTEIN KCTD9"/>
    <property type="match status" value="1"/>
</dbReference>
<evidence type="ECO:0000313" key="5">
    <source>
        <dbReference type="Proteomes" id="UP001061302"/>
    </source>
</evidence>
<reference evidence="4" key="1">
    <citation type="submission" date="2022-10" db="EMBL/GenBank/DDBJ databases">
        <title>Chitiniphilus purpureus sp. nov., a novel chitin-degrading bacterium isolated from crawfish pond sediment.</title>
        <authorList>
            <person name="Li K."/>
        </authorList>
    </citation>
    <scope>NUCLEOTIDE SEQUENCE</scope>
    <source>
        <strain evidence="4">CD1</strain>
    </source>
</reference>